<evidence type="ECO:0000313" key="4">
    <source>
        <dbReference type="Proteomes" id="UP001207605"/>
    </source>
</evidence>
<reference evidence="3 4" key="1">
    <citation type="journal article" date="2021" name="ISME Commun">
        <title>Automated analysis of genomic sequences facilitates high-throughput and comprehensive description of bacteria.</title>
        <authorList>
            <person name="Hitch T.C.A."/>
        </authorList>
    </citation>
    <scope>NUCLEOTIDE SEQUENCE [LARGE SCALE GENOMIC DNA]</scope>
    <source>
        <strain evidence="3 4">Sanger_02</strain>
    </source>
</reference>
<evidence type="ECO:0000259" key="2">
    <source>
        <dbReference type="Pfam" id="PF08862"/>
    </source>
</evidence>
<feature type="domain" description="DUF1828" evidence="1">
    <location>
        <begin position="31"/>
        <end position="118"/>
    </location>
</feature>
<evidence type="ECO:0000313" key="3">
    <source>
        <dbReference type="EMBL" id="MCU6700698.1"/>
    </source>
</evidence>
<dbReference type="EMBL" id="JAOQJV010000016">
    <property type="protein sequence ID" value="MCU6700698.1"/>
    <property type="molecule type" value="Genomic_DNA"/>
</dbReference>
<dbReference type="InterPro" id="IPR014961">
    <property type="entry name" value="DUF1829"/>
</dbReference>
<comment type="caution">
    <text evidence="3">The sequence shown here is derived from an EMBL/GenBank/DDBJ whole genome shotgun (WGS) entry which is preliminary data.</text>
</comment>
<gene>
    <name evidence="3" type="ORF">OCV65_10705</name>
</gene>
<accession>A0ABT2S7Y6</accession>
<organism evidence="3 4">
    <name type="scientific">Dorea ammoniilytica</name>
    <dbReference type="NCBI Taxonomy" id="2981788"/>
    <lineage>
        <taxon>Bacteria</taxon>
        <taxon>Bacillati</taxon>
        <taxon>Bacillota</taxon>
        <taxon>Clostridia</taxon>
        <taxon>Lachnospirales</taxon>
        <taxon>Lachnospiraceae</taxon>
        <taxon>Dorea</taxon>
    </lineage>
</organism>
<feature type="domain" description="DUF1829" evidence="2">
    <location>
        <begin position="156"/>
        <end position="241"/>
    </location>
</feature>
<protein>
    <submittedName>
        <fullName evidence="3">DUF1829 domain-containing protein</fullName>
    </submittedName>
</protein>
<sequence length="250" mass="29085">MNIQEYINSYAEWLKSEISFTKVGEYYEINTPFLDNDNDYLQFYVKQDGDELYFTDDGFTINSLEMTGFSFTSNRKKQLTLILNQYGVQLQNKELILKAPASQFAQKKHAFTQCLMRVSDMYMTSRTKVGSYFLDDIQAFFKENDIFCMENVQFTGKSGFYHNYDFAIQRSKYKPERLCLAINNPSKTTMSNALFAWEDTKPSRRADSKLIVFLNDANGIGRGIEDGFQSYDVNPIRWSKRSDNLDLLTA</sequence>
<keyword evidence="4" id="KW-1185">Reference proteome</keyword>
<evidence type="ECO:0000259" key="1">
    <source>
        <dbReference type="Pfam" id="PF08861"/>
    </source>
</evidence>
<dbReference type="InterPro" id="IPR014960">
    <property type="entry name" value="DUF1828"/>
</dbReference>
<dbReference type="Pfam" id="PF08861">
    <property type="entry name" value="DUF1828"/>
    <property type="match status" value="1"/>
</dbReference>
<name>A0ABT2S7Y6_9FIRM</name>
<proteinExistence type="predicted"/>
<dbReference type="RefSeq" id="WP_262582047.1">
    <property type="nucleotide sequence ID" value="NZ_JAOQJV010000016.1"/>
</dbReference>
<dbReference type="Proteomes" id="UP001207605">
    <property type="component" value="Unassembled WGS sequence"/>
</dbReference>
<dbReference type="Pfam" id="PF08862">
    <property type="entry name" value="DUF1829"/>
    <property type="match status" value="1"/>
</dbReference>